<dbReference type="PRINTS" id="PR01483">
    <property type="entry name" value="FASYNTHASE"/>
</dbReference>
<comment type="similarity">
    <text evidence="1">Belongs to the enoyl-CoA hydratase/isomerase family.</text>
</comment>
<dbReference type="InterPro" id="IPR003965">
    <property type="entry name" value="Fatty_acid_synthase"/>
</dbReference>
<dbReference type="GO" id="GO:0004312">
    <property type="term" value="F:fatty acid synthase activity"/>
    <property type="evidence" value="ECO:0007669"/>
    <property type="project" value="InterPro"/>
</dbReference>
<evidence type="ECO:0000313" key="4">
    <source>
        <dbReference type="Proteomes" id="UP000031419"/>
    </source>
</evidence>
<dbReference type="GO" id="GO:0006633">
    <property type="term" value="P:fatty acid biosynthetic process"/>
    <property type="evidence" value="ECO:0007669"/>
    <property type="project" value="InterPro"/>
</dbReference>
<dbReference type="InterPro" id="IPR029069">
    <property type="entry name" value="HotDog_dom_sf"/>
</dbReference>
<dbReference type="AlphaFoldDB" id="A0A073B0V8"/>
<dbReference type="STRING" id="28042.GU90_05570"/>
<name>A0A073B0V8_9PSEU</name>
<evidence type="ECO:0000313" key="3">
    <source>
        <dbReference type="EMBL" id="KEI45250.1"/>
    </source>
</evidence>
<dbReference type="EMBL" id="JNVU01000014">
    <property type="protein sequence ID" value="KEI45250.1"/>
    <property type="molecule type" value="Genomic_DNA"/>
</dbReference>
<dbReference type="CDD" id="cd03453">
    <property type="entry name" value="SAV4209_like"/>
    <property type="match status" value="1"/>
</dbReference>
<sequence>MPRLSEVAVGDELPGLEITVTRADLVRYAGASGDFNPIHWNERFAKEVGLPDVIAHGMLTMALAGQVVTKWTGDPGALLRYGVRFTRPVVVADDDTGAVVELTGKVAAKNDDGTVKVNITARSAGQGVLGGASATVRLPD</sequence>
<evidence type="ECO:0000256" key="1">
    <source>
        <dbReference type="ARBA" id="ARBA00005254"/>
    </source>
</evidence>
<keyword evidence="4" id="KW-1185">Reference proteome</keyword>
<comment type="caution">
    <text evidence="3">The sequence shown here is derived from an EMBL/GenBank/DDBJ whole genome shotgun (WGS) entry which is preliminary data.</text>
</comment>
<dbReference type="eggNOG" id="COG2030">
    <property type="taxonomic scope" value="Bacteria"/>
</dbReference>
<dbReference type="PANTHER" id="PTHR43841">
    <property type="entry name" value="3-HYDROXYACYL-THIOESTER DEHYDRATASE HTDX-RELATED"/>
    <property type="match status" value="1"/>
</dbReference>
<reference evidence="3 4" key="1">
    <citation type="submission" date="2014-06" db="EMBL/GenBank/DDBJ databases">
        <title>Saccharopolyspora rectivirgula DSM-43113 Genome sequencing.</title>
        <authorList>
            <person name="Barrera C."/>
            <person name="Millon L."/>
            <person name="Rognon B."/>
            <person name="Zaugg C."/>
            <person name="Monod M."/>
        </authorList>
    </citation>
    <scope>NUCLEOTIDE SEQUENCE [LARGE SCALE GENOMIC DNA]</scope>
    <source>
        <strain evidence="3 4">DSM 43113</strain>
    </source>
</reference>
<dbReference type="PANTHER" id="PTHR43841:SF3">
    <property type="entry name" value="(3R)-HYDROXYACYL-ACP DEHYDRATASE SUBUNIT HADB"/>
    <property type="match status" value="1"/>
</dbReference>
<feature type="domain" description="MaoC-like" evidence="2">
    <location>
        <begin position="16"/>
        <end position="120"/>
    </location>
</feature>
<protein>
    <submittedName>
        <fullName evidence="3">Dehydratase</fullName>
    </submittedName>
</protein>
<dbReference type="Proteomes" id="UP000031419">
    <property type="component" value="Unassembled WGS sequence"/>
</dbReference>
<dbReference type="SUPFAM" id="SSF54637">
    <property type="entry name" value="Thioesterase/thiol ester dehydrase-isomerase"/>
    <property type="match status" value="1"/>
</dbReference>
<dbReference type="RefSeq" id="WP_029719133.1">
    <property type="nucleotide sequence ID" value="NZ_JAJUIW010000044.1"/>
</dbReference>
<dbReference type="Pfam" id="PF01575">
    <property type="entry name" value="MaoC_dehydratas"/>
    <property type="match status" value="1"/>
</dbReference>
<evidence type="ECO:0000259" key="2">
    <source>
        <dbReference type="Pfam" id="PF01575"/>
    </source>
</evidence>
<dbReference type="Gene3D" id="3.10.129.10">
    <property type="entry name" value="Hotdog Thioesterase"/>
    <property type="match status" value="1"/>
</dbReference>
<dbReference type="InterPro" id="IPR002539">
    <property type="entry name" value="MaoC-like_dom"/>
</dbReference>
<organism evidence="3 4">
    <name type="scientific">Saccharopolyspora rectivirgula</name>
    <dbReference type="NCBI Taxonomy" id="28042"/>
    <lineage>
        <taxon>Bacteria</taxon>
        <taxon>Bacillati</taxon>
        <taxon>Actinomycetota</taxon>
        <taxon>Actinomycetes</taxon>
        <taxon>Pseudonocardiales</taxon>
        <taxon>Pseudonocardiaceae</taxon>
        <taxon>Saccharopolyspora</taxon>
    </lineage>
</organism>
<gene>
    <name evidence="3" type="ORF">GU90_05570</name>
</gene>
<dbReference type="GO" id="GO:0005835">
    <property type="term" value="C:fatty acid synthase complex"/>
    <property type="evidence" value="ECO:0007669"/>
    <property type="project" value="InterPro"/>
</dbReference>
<proteinExistence type="inferred from homology"/>
<accession>A0A073B0V8</accession>